<dbReference type="EMBL" id="CP140154">
    <property type="protein sequence ID" value="WQG90186.1"/>
    <property type="molecule type" value="Genomic_DNA"/>
</dbReference>
<dbReference type="PANTHER" id="PTHR43133:SF46">
    <property type="entry name" value="RNA POLYMERASE SIGMA-70 FACTOR ECF SUBFAMILY"/>
    <property type="match status" value="1"/>
</dbReference>
<feature type="domain" description="RNA polymerase sigma factor 70 region 4 type 2" evidence="5">
    <location>
        <begin position="125"/>
        <end position="175"/>
    </location>
</feature>
<evidence type="ECO:0000259" key="5">
    <source>
        <dbReference type="Pfam" id="PF08281"/>
    </source>
</evidence>
<dbReference type="InterPro" id="IPR013324">
    <property type="entry name" value="RNA_pol_sigma_r3/r4-like"/>
</dbReference>
<evidence type="ECO:0000313" key="9">
    <source>
        <dbReference type="Proteomes" id="UP001326715"/>
    </source>
</evidence>
<dbReference type="InterPro" id="IPR036388">
    <property type="entry name" value="WH-like_DNA-bd_sf"/>
</dbReference>
<dbReference type="SUPFAM" id="SSF88659">
    <property type="entry name" value="Sigma3 and sigma4 domains of RNA polymerase sigma factors"/>
    <property type="match status" value="1"/>
</dbReference>
<evidence type="ECO:0000313" key="6">
    <source>
        <dbReference type="EMBL" id="SFW67620.1"/>
    </source>
</evidence>
<evidence type="ECO:0000256" key="4">
    <source>
        <dbReference type="ARBA" id="ARBA00023163"/>
    </source>
</evidence>
<dbReference type="InterPro" id="IPR039425">
    <property type="entry name" value="RNA_pol_sigma-70-like"/>
</dbReference>
<reference evidence="7 9" key="2">
    <citation type="submission" date="2023-11" db="EMBL/GenBank/DDBJ databases">
        <title>MicrobeMod: A computational toolkit for identifying prokaryotic methylation and restriction-modification with nanopore sequencing.</title>
        <authorList>
            <person name="Crits-Christoph A."/>
            <person name="Kang S.C."/>
            <person name="Lee H."/>
            <person name="Ostrov N."/>
        </authorList>
    </citation>
    <scope>NUCLEOTIDE SEQUENCE [LARGE SCALE GENOMIC DNA]</scope>
    <source>
        <strain evidence="7 9">ATCC 23090</strain>
    </source>
</reference>
<dbReference type="EMBL" id="FPIZ01000010">
    <property type="protein sequence ID" value="SFW67620.1"/>
    <property type="molecule type" value="Genomic_DNA"/>
</dbReference>
<keyword evidence="2" id="KW-0805">Transcription regulation</keyword>
<dbReference type="NCBIfam" id="TIGR02937">
    <property type="entry name" value="sigma70-ECF"/>
    <property type="match status" value="1"/>
</dbReference>
<evidence type="ECO:0000313" key="8">
    <source>
        <dbReference type="Proteomes" id="UP000183788"/>
    </source>
</evidence>
<dbReference type="Pfam" id="PF08281">
    <property type="entry name" value="Sigma70_r4_2"/>
    <property type="match status" value="1"/>
</dbReference>
<dbReference type="SUPFAM" id="SSF88946">
    <property type="entry name" value="Sigma2 domain of RNA polymerase sigma factors"/>
    <property type="match status" value="1"/>
</dbReference>
<evidence type="ECO:0000256" key="1">
    <source>
        <dbReference type="ARBA" id="ARBA00010641"/>
    </source>
</evidence>
<keyword evidence="3" id="KW-0731">Sigma factor</keyword>
<dbReference type="GO" id="GO:0003677">
    <property type="term" value="F:DNA binding"/>
    <property type="evidence" value="ECO:0007669"/>
    <property type="project" value="InterPro"/>
</dbReference>
<evidence type="ECO:0000256" key="2">
    <source>
        <dbReference type="ARBA" id="ARBA00023015"/>
    </source>
</evidence>
<dbReference type="Gene3D" id="1.10.10.10">
    <property type="entry name" value="Winged helix-like DNA-binding domain superfamily/Winged helix DNA-binding domain"/>
    <property type="match status" value="1"/>
</dbReference>
<proteinExistence type="inferred from homology"/>
<dbReference type="GO" id="GO:0016987">
    <property type="term" value="F:sigma factor activity"/>
    <property type="evidence" value="ECO:0007669"/>
    <property type="project" value="UniProtKB-KW"/>
</dbReference>
<dbReference type="InterPro" id="IPR014284">
    <property type="entry name" value="RNA_pol_sigma-70_dom"/>
</dbReference>
<comment type="similarity">
    <text evidence="1">Belongs to the sigma-70 factor family. ECF subfamily.</text>
</comment>
<dbReference type="PANTHER" id="PTHR43133">
    <property type="entry name" value="RNA POLYMERASE ECF-TYPE SIGMA FACTO"/>
    <property type="match status" value="1"/>
</dbReference>
<dbReference type="Proteomes" id="UP001326715">
    <property type="component" value="Chromosome"/>
</dbReference>
<dbReference type="RefSeq" id="WP_072362469.1">
    <property type="nucleotide sequence ID" value="NZ_CBHWAX010000078.1"/>
</dbReference>
<keyword evidence="4" id="KW-0804">Transcription</keyword>
<dbReference type="OrthoDB" id="665981at2"/>
<name>A0A1K1R6S5_9BACT</name>
<protein>
    <submittedName>
        <fullName evidence="6">RNA polymerase sigma-70 factor, ECF subfamily</fullName>
    </submittedName>
    <submittedName>
        <fullName evidence="7">Sigma-70 family RNA polymerase sigma factor</fullName>
    </submittedName>
</protein>
<dbReference type="InterPro" id="IPR013249">
    <property type="entry name" value="RNA_pol_sigma70_r4_t2"/>
</dbReference>
<reference evidence="6 8" key="1">
    <citation type="submission" date="2016-11" db="EMBL/GenBank/DDBJ databases">
        <authorList>
            <person name="Jaros S."/>
            <person name="Januszkiewicz K."/>
            <person name="Wedrychowicz H."/>
        </authorList>
    </citation>
    <scope>NUCLEOTIDE SEQUENCE [LARGE SCALE GENOMIC DNA]</scope>
    <source>
        <strain evidence="6 8">DSM 784</strain>
    </source>
</reference>
<gene>
    <name evidence="6" type="ORF">SAMN05661012_03456</name>
    <name evidence="7" type="ORF">SR876_01655</name>
</gene>
<dbReference type="STRING" id="1004.SAMN05661012_03456"/>
<dbReference type="Gene3D" id="1.10.1740.10">
    <property type="match status" value="1"/>
</dbReference>
<dbReference type="Proteomes" id="UP000183788">
    <property type="component" value="Unassembled WGS sequence"/>
</dbReference>
<sequence>MSLGHLSDHELWESILRGDQAAFSYFFKKHWQSVYTTVFFQLKDREVSKEITHDIFLNIWLKREHLEILSFSAYLKAAGRYHVYRHLKKEKVRPVEFKEDIGELDHYACQNEGDQQLSRQELENNVEEVVKGLPKRCREVFILSRQEHLSNDQIAGKLGISKRTVENQITYALHHLRTMLKVISIFLF</sequence>
<organism evidence="6 8">
    <name type="scientific">Chitinophaga sancti</name>
    <dbReference type="NCBI Taxonomy" id="1004"/>
    <lineage>
        <taxon>Bacteria</taxon>
        <taxon>Pseudomonadati</taxon>
        <taxon>Bacteroidota</taxon>
        <taxon>Chitinophagia</taxon>
        <taxon>Chitinophagales</taxon>
        <taxon>Chitinophagaceae</taxon>
        <taxon>Chitinophaga</taxon>
    </lineage>
</organism>
<dbReference type="InterPro" id="IPR013325">
    <property type="entry name" value="RNA_pol_sigma_r2"/>
</dbReference>
<keyword evidence="9" id="KW-1185">Reference proteome</keyword>
<dbReference type="GO" id="GO:0006352">
    <property type="term" value="P:DNA-templated transcription initiation"/>
    <property type="evidence" value="ECO:0007669"/>
    <property type="project" value="InterPro"/>
</dbReference>
<dbReference type="AlphaFoldDB" id="A0A1K1R6S5"/>
<accession>A0A1K1R6S5</accession>
<evidence type="ECO:0000256" key="3">
    <source>
        <dbReference type="ARBA" id="ARBA00023082"/>
    </source>
</evidence>
<evidence type="ECO:0000313" key="7">
    <source>
        <dbReference type="EMBL" id="WQG90186.1"/>
    </source>
</evidence>